<dbReference type="PaxDb" id="2903-EOD24152"/>
<evidence type="ECO:0000313" key="9">
    <source>
        <dbReference type="EnsemblProtists" id="EOD24152"/>
    </source>
</evidence>
<dbReference type="GO" id="GO:0005525">
    <property type="term" value="F:GTP binding"/>
    <property type="evidence" value="ECO:0007669"/>
    <property type="project" value="UniProtKB-KW"/>
</dbReference>
<dbReference type="EnsemblProtists" id="EOD24152">
    <property type="protein sequence ID" value="EOD24152"/>
    <property type="gene ID" value="EMIHUDRAFT_254840"/>
</dbReference>
<dbReference type="STRING" id="2903.R1CNG3"/>
<keyword evidence="4" id="KW-0547">Nucleotide-binding</keyword>
<sequence length="188" mass="20555">MATLESSCTLPTAEGTVLMQVYHDPATGPDKPWVVSSSGDLDGREGVLVRLHDACFTSEILRSVKCDCEAQLRESQRLIAAEGGVLIYTPHEGRGIGLAKKVAAYRLQHEQNLDTVDANRALGEPDEARTYTCVPLMLRNLGVRSIRLLSNNPFKANALRALGVTVVRMESLWKADVSDLCLSYVQAK</sequence>
<accession>A0A0D3JKW7</accession>
<keyword evidence="6" id="KW-0342">GTP-binding</keyword>
<dbReference type="GO" id="GO:0008686">
    <property type="term" value="F:3,4-dihydroxy-2-butanone-4-phosphate synthase activity"/>
    <property type="evidence" value="ECO:0007669"/>
    <property type="project" value="TreeGrafter"/>
</dbReference>
<dbReference type="EC" id="3.5.4.25" evidence="2"/>
<comment type="catalytic activity">
    <reaction evidence="7">
        <text>GTP + 4 H2O = 2,5-diamino-6-hydroxy-4-(5-phosphoribosylamino)-pyrimidine + formate + 2 phosphate + 3 H(+)</text>
        <dbReference type="Rhea" id="RHEA:23704"/>
        <dbReference type="ChEBI" id="CHEBI:15377"/>
        <dbReference type="ChEBI" id="CHEBI:15378"/>
        <dbReference type="ChEBI" id="CHEBI:15740"/>
        <dbReference type="ChEBI" id="CHEBI:37565"/>
        <dbReference type="ChEBI" id="CHEBI:43474"/>
        <dbReference type="ChEBI" id="CHEBI:58614"/>
        <dbReference type="EC" id="3.5.4.25"/>
    </reaction>
</comment>
<dbReference type="RefSeq" id="XP_005776581.1">
    <property type="nucleotide sequence ID" value="XM_005776524.1"/>
</dbReference>
<evidence type="ECO:0000256" key="5">
    <source>
        <dbReference type="ARBA" id="ARBA00022801"/>
    </source>
</evidence>
<organism evidence="9 10">
    <name type="scientific">Emiliania huxleyi (strain CCMP1516)</name>
    <dbReference type="NCBI Taxonomy" id="280463"/>
    <lineage>
        <taxon>Eukaryota</taxon>
        <taxon>Haptista</taxon>
        <taxon>Haptophyta</taxon>
        <taxon>Prymnesiophyceae</taxon>
        <taxon>Isochrysidales</taxon>
        <taxon>Noelaerhabdaceae</taxon>
        <taxon>Emiliania</taxon>
    </lineage>
</organism>
<reference evidence="9" key="2">
    <citation type="submission" date="2024-10" db="UniProtKB">
        <authorList>
            <consortium name="EnsemblProtists"/>
        </authorList>
    </citation>
    <scope>IDENTIFICATION</scope>
</reference>
<evidence type="ECO:0000256" key="1">
    <source>
        <dbReference type="ARBA" id="ARBA00005104"/>
    </source>
</evidence>
<evidence type="ECO:0000256" key="4">
    <source>
        <dbReference type="ARBA" id="ARBA00022741"/>
    </source>
</evidence>
<dbReference type="SUPFAM" id="SSF142695">
    <property type="entry name" value="RibA-like"/>
    <property type="match status" value="1"/>
</dbReference>
<name>A0A0D3JKW7_EMIH1</name>
<protein>
    <recommendedName>
        <fullName evidence="2">GTP cyclohydrolase II</fullName>
        <ecNumber evidence="2">3.5.4.25</ecNumber>
    </recommendedName>
</protein>
<proteinExistence type="predicted"/>
<dbReference type="Gene3D" id="3.40.50.10990">
    <property type="entry name" value="GTP cyclohydrolase II"/>
    <property type="match status" value="1"/>
</dbReference>
<dbReference type="CDD" id="cd00641">
    <property type="entry name" value="GTP_cyclohydro2"/>
    <property type="match status" value="1"/>
</dbReference>
<evidence type="ECO:0000256" key="3">
    <source>
        <dbReference type="ARBA" id="ARBA00022619"/>
    </source>
</evidence>
<dbReference type="PANTHER" id="PTHR21327:SF47">
    <property type="entry name" value="GTP CYCLOHYDROLASE II DOMAIN-CONTAINING PROTEIN"/>
    <property type="match status" value="1"/>
</dbReference>
<dbReference type="InterPro" id="IPR000926">
    <property type="entry name" value="RibA"/>
</dbReference>
<evidence type="ECO:0000256" key="2">
    <source>
        <dbReference type="ARBA" id="ARBA00012762"/>
    </source>
</evidence>
<dbReference type="Proteomes" id="UP000013827">
    <property type="component" value="Unassembled WGS sequence"/>
</dbReference>
<keyword evidence="5" id="KW-0378">Hydrolase</keyword>
<evidence type="ECO:0000256" key="7">
    <source>
        <dbReference type="ARBA" id="ARBA00049295"/>
    </source>
</evidence>
<dbReference type="GeneID" id="17269699"/>
<dbReference type="InterPro" id="IPR036144">
    <property type="entry name" value="RibA-like_sf"/>
</dbReference>
<evidence type="ECO:0000313" key="10">
    <source>
        <dbReference type="Proteomes" id="UP000013827"/>
    </source>
</evidence>
<evidence type="ECO:0000256" key="6">
    <source>
        <dbReference type="ARBA" id="ARBA00023134"/>
    </source>
</evidence>
<reference evidence="10" key="1">
    <citation type="journal article" date="2013" name="Nature">
        <title>Pan genome of the phytoplankton Emiliania underpins its global distribution.</title>
        <authorList>
            <person name="Read B.A."/>
            <person name="Kegel J."/>
            <person name="Klute M.J."/>
            <person name="Kuo A."/>
            <person name="Lefebvre S.C."/>
            <person name="Maumus F."/>
            <person name="Mayer C."/>
            <person name="Miller J."/>
            <person name="Monier A."/>
            <person name="Salamov A."/>
            <person name="Young J."/>
            <person name="Aguilar M."/>
            <person name="Claverie J.M."/>
            <person name="Frickenhaus S."/>
            <person name="Gonzalez K."/>
            <person name="Herman E.K."/>
            <person name="Lin Y.C."/>
            <person name="Napier J."/>
            <person name="Ogata H."/>
            <person name="Sarno A.F."/>
            <person name="Shmutz J."/>
            <person name="Schroeder D."/>
            <person name="de Vargas C."/>
            <person name="Verret F."/>
            <person name="von Dassow P."/>
            <person name="Valentin K."/>
            <person name="Van de Peer Y."/>
            <person name="Wheeler G."/>
            <person name="Dacks J.B."/>
            <person name="Delwiche C.F."/>
            <person name="Dyhrman S.T."/>
            <person name="Glockner G."/>
            <person name="John U."/>
            <person name="Richards T."/>
            <person name="Worden A.Z."/>
            <person name="Zhang X."/>
            <person name="Grigoriev I.V."/>
            <person name="Allen A.E."/>
            <person name="Bidle K."/>
            <person name="Borodovsky M."/>
            <person name="Bowler C."/>
            <person name="Brownlee C."/>
            <person name="Cock J.M."/>
            <person name="Elias M."/>
            <person name="Gladyshev V.N."/>
            <person name="Groth M."/>
            <person name="Guda C."/>
            <person name="Hadaegh A."/>
            <person name="Iglesias-Rodriguez M.D."/>
            <person name="Jenkins J."/>
            <person name="Jones B.M."/>
            <person name="Lawson T."/>
            <person name="Leese F."/>
            <person name="Lindquist E."/>
            <person name="Lobanov A."/>
            <person name="Lomsadze A."/>
            <person name="Malik S.B."/>
            <person name="Marsh M.E."/>
            <person name="Mackinder L."/>
            <person name="Mock T."/>
            <person name="Mueller-Roeber B."/>
            <person name="Pagarete A."/>
            <person name="Parker M."/>
            <person name="Probert I."/>
            <person name="Quesneville H."/>
            <person name="Raines C."/>
            <person name="Rensing S.A."/>
            <person name="Riano-Pachon D.M."/>
            <person name="Richier S."/>
            <person name="Rokitta S."/>
            <person name="Shiraiwa Y."/>
            <person name="Soanes D.M."/>
            <person name="van der Giezen M."/>
            <person name="Wahlund T.M."/>
            <person name="Williams B."/>
            <person name="Wilson W."/>
            <person name="Wolfe G."/>
            <person name="Wurch L.L."/>
        </authorList>
    </citation>
    <scope>NUCLEOTIDE SEQUENCE</scope>
</reference>
<dbReference type="PANTHER" id="PTHR21327">
    <property type="entry name" value="GTP CYCLOHYDROLASE II-RELATED"/>
    <property type="match status" value="1"/>
</dbReference>
<dbReference type="GO" id="GO:0003935">
    <property type="term" value="F:GTP cyclohydrolase II activity"/>
    <property type="evidence" value="ECO:0007669"/>
    <property type="project" value="UniProtKB-EC"/>
</dbReference>
<dbReference type="HOGENOM" id="CLU_020273_2_1_1"/>
<dbReference type="KEGG" id="ehx:EMIHUDRAFT_254840"/>
<evidence type="ECO:0000259" key="8">
    <source>
        <dbReference type="Pfam" id="PF00925"/>
    </source>
</evidence>
<dbReference type="NCBIfam" id="NF001591">
    <property type="entry name" value="PRK00393.1"/>
    <property type="match status" value="1"/>
</dbReference>
<comment type="pathway">
    <text evidence="1">Cofactor biosynthesis; riboflavin biosynthesis.</text>
</comment>
<dbReference type="GO" id="GO:0009231">
    <property type="term" value="P:riboflavin biosynthetic process"/>
    <property type="evidence" value="ECO:0007669"/>
    <property type="project" value="UniProtKB-KW"/>
</dbReference>
<feature type="domain" description="GTP cyclohydrolase II" evidence="8">
    <location>
        <begin position="7"/>
        <end position="168"/>
    </location>
</feature>
<dbReference type="AlphaFoldDB" id="A0A0D3JKW7"/>
<dbReference type="Pfam" id="PF00925">
    <property type="entry name" value="GTP_cyclohydro2"/>
    <property type="match status" value="1"/>
</dbReference>
<dbReference type="InterPro" id="IPR032677">
    <property type="entry name" value="GTP_cyclohydro_II"/>
</dbReference>
<dbReference type="GO" id="GO:0005829">
    <property type="term" value="C:cytosol"/>
    <property type="evidence" value="ECO:0007669"/>
    <property type="project" value="TreeGrafter"/>
</dbReference>
<dbReference type="eggNOG" id="KOG1284">
    <property type="taxonomic scope" value="Eukaryota"/>
</dbReference>
<keyword evidence="3" id="KW-0686">Riboflavin biosynthesis</keyword>
<keyword evidence="10" id="KW-1185">Reference proteome</keyword>